<dbReference type="InterPro" id="IPR050248">
    <property type="entry name" value="Polysacc_deacetylase_ArnD"/>
</dbReference>
<evidence type="ECO:0000313" key="3">
    <source>
        <dbReference type="EMBL" id="MCM2674696.1"/>
    </source>
</evidence>
<accession>A0ABT0XFL6</accession>
<dbReference type="InterPro" id="IPR002509">
    <property type="entry name" value="NODB_dom"/>
</dbReference>
<evidence type="ECO:0000313" key="4">
    <source>
        <dbReference type="Proteomes" id="UP001203665"/>
    </source>
</evidence>
<dbReference type="RefSeq" id="WP_251604720.1">
    <property type="nucleotide sequence ID" value="NZ_JAMQJY010000001.1"/>
</dbReference>
<feature type="domain" description="NodB homology" evidence="2">
    <location>
        <begin position="131"/>
        <end position="307"/>
    </location>
</feature>
<dbReference type="EMBL" id="JAMQJY010000001">
    <property type="protein sequence ID" value="MCM2674696.1"/>
    <property type="molecule type" value="Genomic_DNA"/>
</dbReference>
<proteinExistence type="predicted"/>
<sequence>MKRAVIHVCLVLTLILLTAGALQNPFTLSYVDAIRFTQTEAVSTKEDALYQKISEEAKTFSIPPSDAKVDRVWKAIPGYNGIQVDVRKSYDKMKELGVFDEKKLVFKEVEPRVHLEDLPPSPIFRGNEQKQMVSLLVNVAWGNEYIPELLKTMKRHDVQSTFFLDGSWVHDNPNVAQMIFEESHEIGSHAYTHPDMQKLTRTEIIDQLKRTNDVIDATLGVTPKWFAPPSGSFTDTVVEEAANQNMHTILWSVDTIDWRKPQPQEMVQRVLSKVHPGATILMHPTDSSARGLEQLIIGLKEKGYEIGTVSDLLAETRTQFPKPTDKSRGSEIDTEN</sequence>
<protein>
    <submittedName>
        <fullName evidence="3">Polysaccharide deacetylase family protein</fullName>
    </submittedName>
</protein>
<dbReference type="InterPro" id="IPR011330">
    <property type="entry name" value="Glyco_hydro/deAcase_b/a-brl"/>
</dbReference>
<keyword evidence="4" id="KW-1185">Reference proteome</keyword>
<dbReference type="SUPFAM" id="SSF88713">
    <property type="entry name" value="Glycoside hydrolase/deacetylase"/>
    <property type="match status" value="1"/>
</dbReference>
<name>A0ABT0XFL6_9BACI</name>
<feature type="region of interest" description="Disordered" evidence="1">
    <location>
        <begin position="317"/>
        <end position="336"/>
    </location>
</feature>
<dbReference type="PANTHER" id="PTHR10587">
    <property type="entry name" value="GLYCOSYL TRANSFERASE-RELATED"/>
    <property type="match status" value="1"/>
</dbReference>
<feature type="compositionally biased region" description="Basic and acidic residues" evidence="1">
    <location>
        <begin position="323"/>
        <end position="336"/>
    </location>
</feature>
<dbReference type="PROSITE" id="PS51677">
    <property type="entry name" value="NODB"/>
    <property type="match status" value="1"/>
</dbReference>
<organism evidence="3 4">
    <name type="scientific">Alkalicoccobacillus plakortidis</name>
    <dbReference type="NCBI Taxonomy" id="444060"/>
    <lineage>
        <taxon>Bacteria</taxon>
        <taxon>Bacillati</taxon>
        <taxon>Bacillota</taxon>
        <taxon>Bacilli</taxon>
        <taxon>Bacillales</taxon>
        <taxon>Bacillaceae</taxon>
        <taxon>Alkalicoccobacillus</taxon>
    </lineage>
</organism>
<dbReference type="NCBIfam" id="TIGR02873">
    <property type="entry name" value="spore_ylxY"/>
    <property type="match status" value="1"/>
</dbReference>
<dbReference type="Gene3D" id="3.20.20.370">
    <property type="entry name" value="Glycoside hydrolase/deacetylase"/>
    <property type="match status" value="1"/>
</dbReference>
<gene>
    <name evidence="3" type="ORF">NDM98_03690</name>
</gene>
<dbReference type="Pfam" id="PF01522">
    <property type="entry name" value="Polysacc_deac_1"/>
    <property type="match status" value="1"/>
</dbReference>
<dbReference type="Proteomes" id="UP001203665">
    <property type="component" value="Unassembled WGS sequence"/>
</dbReference>
<dbReference type="InterPro" id="IPR014228">
    <property type="entry name" value="Spore_polysacc_deacetyl_YlxY"/>
</dbReference>
<evidence type="ECO:0000259" key="2">
    <source>
        <dbReference type="PROSITE" id="PS51677"/>
    </source>
</evidence>
<dbReference type="CDD" id="cd10950">
    <property type="entry name" value="CE4_BsYlxY_like"/>
    <property type="match status" value="1"/>
</dbReference>
<comment type="caution">
    <text evidence="3">The sequence shown here is derived from an EMBL/GenBank/DDBJ whole genome shotgun (WGS) entry which is preliminary data.</text>
</comment>
<dbReference type="PANTHER" id="PTHR10587:SF80">
    <property type="entry name" value="CHITOOLIGOSACCHARIDE DEACETYLASE"/>
    <property type="match status" value="1"/>
</dbReference>
<reference evidence="3" key="1">
    <citation type="submission" date="2022-06" db="EMBL/GenBank/DDBJ databases">
        <title>Alkalicoccobacillus porphyridii sp. nov., isolated from a marine red alga, Porphyridium purpureum and reclassification of Shouchella plakortidis and Shouchella gibsonii as Alkalicoccobacillus plakortidis comb. nov. and Alkalicoccobacillus gibsonii comb. nov.</title>
        <authorList>
            <person name="Kim K.H."/>
            <person name="Lee J.K."/>
            <person name="Han D.M."/>
            <person name="Baek J.H."/>
            <person name="Jeon C.O."/>
        </authorList>
    </citation>
    <scope>NUCLEOTIDE SEQUENCE</scope>
    <source>
        <strain evidence="3">DSM 19153</strain>
    </source>
</reference>
<evidence type="ECO:0000256" key="1">
    <source>
        <dbReference type="SAM" id="MobiDB-lite"/>
    </source>
</evidence>